<dbReference type="AlphaFoldDB" id="A0A0E9UID4"/>
<sequence length="31" mass="3815">MVPTFTWTFLMSYCRNCWKTNTFTRRQPIAI</sequence>
<dbReference type="EMBL" id="GBXM01043075">
    <property type="protein sequence ID" value="JAH65502.1"/>
    <property type="molecule type" value="Transcribed_RNA"/>
</dbReference>
<reference evidence="1" key="2">
    <citation type="journal article" date="2015" name="Fish Shellfish Immunol.">
        <title>Early steps in the European eel (Anguilla anguilla)-Vibrio vulnificus interaction in the gills: Role of the RtxA13 toxin.</title>
        <authorList>
            <person name="Callol A."/>
            <person name="Pajuelo D."/>
            <person name="Ebbesson L."/>
            <person name="Teles M."/>
            <person name="MacKenzie S."/>
            <person name="Amaro C."/>
        </authorList>
    </citation>
    <scope>NUCLEOTIDE SEQUENCE</scope>
</reference>
<organism evidence="1">
    <name type="scientific">Anguilla anguilla</name>
    <name type="common">European freshwater eel</name>
    <name type="synonym">Muraena anguilla</name>
    <dbReference type="NCBI Taxonomy" id="7936"/>
    <lineage>
        <taxon>Eukaryota</taxon>
        <taxon>Metazoa</taxon>
        <taxon>Chordata</taxon>
        <taxon>Craniata</taxon>
        <taxon>Vertebrata</taxon>
        <taxon>Euteleostomi</taxon>
        <taxon>Actinopterygii</taxon>
        <taxon>Neopterygii</taxon>
        <taxon>Teleostei</taxon>
        <taxon>Anguilliformes</taxon>
        <taxon>Anguillidae</taxon>
        <taxon>Anguilla</taxon>
    </lineage>
</organism>
<evidence type="ECO:0000313" key="1">
    <source>
        <dbReference type="EMBL" id="JAH65502.1"/>
    </source>
</evidence>
<reference evidence="1" key="1">
    <citation type="submission" date="2014-11" db="EMBL/GenBank/DDBJ databases">
        <authorList>
            <person name="Amaro Gonzalez C."/>
        </authorList>
    </citation>
    <scope>NUCLEOTIDE SEQUENCE</scope>
</reference>
<name>A0A0E9UID4_ANGAN</name>
<accession>A0A0E9UID4</accession>
<protein>
    <submittedName>
        <fullName evidence="1">Uncharacterized protein</fullName>
    </submittedName>
</protein>
<proteinExistence type="predicted"/>